<gene>
    <name evidence="1" type="ORF">G6034_13745</name>
</gene>
<protein>
    <submittedName>
        <fullName evidence="1">Uncharacterized protein</fullName>
    </submittedName>
</protein>
<name>A0A7Y7II76_9MICC</name>
<keyword evidence="2" id="KW-1185">Reference proteome</keyword>
<evidence type="ECO:0000313" key="2">
    <source>
        <dbReference type="Proteomes" id="UP000543556"/>
    </source>
</evidence>
<sequence length="64" mass="6976">MSRNEALDEQDVAAAMEFAAGIQGFAGGNPDKRSLRLARRILRGTSTPESAVRRYLDATLPEVQ</sequence>
<proteinExistence type="predicted"/>
<dbReference type="RefSeq" id="WP_176635673.1">
    <property type="nucleotide sequence ID" value="NZ_JAAMFM010000022.1"/>
</dbReference>
<dbReference type="Proteomes" id="UP000543556">
    <property type="component" value="Unassembled WGS sequence"/>
</dbReference>
<accession>A0A7Y7II76</accession>
<reference evidence="1 2" key="1">
    <citation type="submission" date="2020-02" db="EMBL/GenBank/DDBJ databases">
        <title>Genome sequence of strain AETb3-4.</title>
        <authorList>
            <person name="Gao J."/>
            <person name="Zhang X."/>
        </authorList>
    </citation>
    <scope>NUCLEOTIDE SEQUENCE [LARGE SCALE GENOMIC DNA]</scope>
    <source>
        <strain evidence="1 2">AETb3-4</strain>
    </source>
</reference>
<dbReference type="EMBL" id="JAAMFM010000022">
    <property type="protein sequence ID" value="NVM95946.1"/>
    <property type="molecule type" value="Genomic_DNA"/>
</dbReference>
<comment type="caution">
    <text evidence="1">The sequence shown here is derived from an EMBL/GenBank/DDBJ whole genome shotgun (WGS) entry which is preliminary data.</text>
</comment>
<evidence type="ECO:0000313" key="1">
    <source>
        <dbReference type="EMBL" id="NVM95946.1"/>
    </source>
</evidence>
<dbReference type="AlphaFoldDB" id="A0A7Y7II76"/>
<organism evidence="1 2">
    <name type="scientific">Arthrobacter wenxiniae</name>
    <dbReference type="NCBI Taxonomy" id="2713570"/>
    <lineage>
        <taxon>Bacteria</taxon>
        <taxon>Bacillati</taxon>
        <taxon>Actinomycetota</taxon>
        <taxon>Actinomycetes</taxon>
        <taxon>Micrococcales</taxon>
        <taxon>Micrococcaceae</taxon>
        <taxon>Arthrobacter</taxon>
    </lineage>
</organism>